<evidence type="ECO:0000313" key="3">
    <source>
        <dbReference type="Proteomes" id="UP000265848"/>
    </source>
</evidence>
<comment type="caution">
    <text evidence="2">The sequence shown here is derived from an EMBL/GenBank/DDBJ whole genome shotgun (WGS) entry which is preliminary data.</text>
</comment>
<dbReference type="Pfam" id="PF20057">
    <property type="entry name" value="DUF6456"/>
    <property type="match status" value="1"/>
</dbReference>
<sequence length="325" mass="35732">MLRQIRRYETLRDDPLVDAALSRFGRRGRAAPCRENQQEHLVMKPTASTEFLPPITEARLNRDALPVLRHLARPGTVLAVAQDMDKAVVVRDRIDGSPDRLDVVGRDLAEAMALKDWIACKTPGRVSRYTITPTGRTALNLLIARSENAARGFAEGMAGFEMRGAQAVEQAQDDDDETPRGRGFVNDTPVAALARRRDRDGTPFLKPEHVRAGERLREDFELAQMGPQIAQNWDHFLTAGVSSGLGKGRPRGPEAARDRVATALGELGPGLSDIALRCCCHLEGLETAERKMGWSARSAKIVLRIALQRLHRHYGSLPGDSGLLG</sequence>
<feature type="domain" description="DUF6456" evidence="1">
    <location>
        <begin position="186"/>
        <end position="315"/>
    </location>
</feature>
<evidence type="ECO:0000313" key="2">
    <source>
        <dbReference type="EMBL" id="RII39794.1"/>
    </source>
</evidence>
<dbReference type="AlphaFoldDB" id="A0A399J399"/>
<reference evidence="2 3" key="1">
    <citation type="submission" date="2018-08" db="EMBL/GenBank/DDBJ databases">
        <title>Pseudooceanicola sediminis CY03 in the family Rhodobacteracea.</title>
        <authorList>
            <person name="Zhang Y.-J."/>
        </authorList>
    </citation>
    <scope>NUCLEOTIDE SEQUENCE [LARGE SCALE GENOMIC DNA]</scope>
    <source>
        <strain evidence="2 3">CY03</strain>
    </source>
</reference>
<organism evidence="2 3">
    <name type="scientific">Pseudooceanicola sediminis</name>
    <dbReference type="NCBI Taxonomy" id="2211117"/>
    <lineage>
        <taxon>Bacteria</taxon>
        <taxon>Pseudomonadati</taxon>
        <taxon>Pseudomonadota</taxon>
        <taxon>Alphaproteobacteria</taxon>
        <taxon>Rhodobacterales</taxon>
        <taxon>Paracoccaceae</taxon>
        <taxon>Pseudooceanicola</taxon>
    </lineage>
</organism>
<accession>A0A399J399</accession>
<name>A0A399J399_9RHOB</name>
<dbReference type="OrthoDB" id="7476630at2"/>
<dbReference type="InterPro" id="IPR045599">
    <property type="entry name" value="DUF6456"/>
</dbReference>
<proteinExistence type="predicted"/>
<keyword evidence="3" id="KW-1185">Reference proteome</keyword>
<dbReference type="Proteomes" id="UP000265848">
    <property type="component" value="Unassembled WGS sequence"/>
</dbReference>
<protein>
    <submittedName>
        <fullName evidence="2">Helix-turn-helix domain containing protein</fullName>
    </submittedName>
</protein>
<gene>
    <name evidence="2" type="ORF">DL237_05435</name>
</gene>
<dbReference type="EMBL" id="QWJJ01000004">
    <property type="protein sequence ID" value="RII39794.1"/>
    <property type="molecule type" value="Genomic_DNA"/>
</dbReference>
<evidence type="ECO:0000259" key="1">
    <source>
        <dbReference type="Pfam" id="PF20057"/>
    </source>
</evidence>